<gene>
    <name evidence="2" type="ORF">FHG66_11425</name>
</gene>
<protein>
    <submittedName>
        <fullName evidence="2">Uncharacterized protein</fullName>
    </submittedName>
</protein>
<evidence type="ECO:0000313" key="3">
    <source>
        <dbReference type="Proteomes" id="UP000305887"/>
    </source>
</evidence>
<proteinExistence type="predicted"/>
<organism evidence="2 3">
    <name type="scientific">Rubellimicrobium rubrum</name>
    <dbReference type="NCBI Taxonomy" id="2585369"/>
    <lineage>
        <taxon>Bacteria</taxon>
        <taxon>Pseudomonadati</taxon>
        <taxon>Pseudomonadota</taxon>
        <taxon>Alphaproteobacteria</taxon>
        <taxon>Rhodobacterales</taxon>
        <taxon>Roseobacteraceae</taxon>
        <taxon>Rubellimicrobium</taxon>
    </lineage>
</organism>
<sequence length="62" mass="6360">MTLTHYLGILALVLALCAELLAVWLLPRLGVNDPSAGLLAAALGGALVGGLLVRLITTPRRG</sequence>
<feature type="transmembrane region" description="Helical" evidence="1">
    <location>
        <begin position="38"/>
        <end position="57"/>
    </location>
</feature>
<dbReference type="AlphaFoldDB" id="A0A5C4MTV9"/>
<comment type="caution">
    <text evidence="2">The sequence shown here is derived from an EMBL/GenBank/DDBJ whole genome shotgun (WGS) entry which is preliminary data.</text>
</comment>
<keyword evidence="1" id="KW-0812">Transmembrane</keyword>
<accession>A0A5C4MTV9</accession>
<dbReference type="Proteomes" id="UP000305887">
    <property type="component" value="Unassembled WGS sequence"/>
</dbReference>
<evidence type="ECO:0000313" key="2">
    <source>
        <dbReference type="EMBL" id="TNC49334.1"/>
    </source>
</evidence>
<keyword evidence="3" id="KW-1185">Reference proteome</keyword>
<dbReference type="EMBL" id="VDFU01000012">
    <property type="protein sequence ID" value="TNC49334.1"/>
    <property type="molecule type" value="Genomic_DNA"/>
</dbReference>
<evidence type="ECO:0000256" key="1">
    <source>
        <dbReference type="SAM" id="Phobius"/>
    </source>
</evidence>
<keyword evidence="1" id="KW-1133">Transmembrane helix</keyword>
<reference evidence="2 3" key="1">
    <citation type="submission" date="2019-06" db="EMBL/GenBank/DDBJ databases">
        <title>YIM 131921 draft genome.</title>
        <authorList>
            <person name="Jiang L."/>
        </authorList>
    </citation>
    <scope>NUCLEOTIDE SEQUENCE [LARGE SCALE GENOMIC DNA]</scope>
    <source>
        <strain evidence="2 3">YIM 131921</strain>
    </source>
</reference>
<name>A0A5C4MTV9_9RHOB</name>
<keyword evidence="1" id="KW-0472">Membrane</keyword>
<dbReference type="RefSeq" id="WP_139076881.1">
    <property type="nucleotide sequence ID" value="NZ_VDFU01000012.1"/>
</dbReference>